<keyword evidence="3" id="KW-1185">Reference proteome</keyword>
<evidence type="ECO:0000313" key="3">
    <source>
        <dbReference type="Proteomes" id="UP000311919"/>
    </source>
</evidence>
<protein>
    <submittedName>
        <fullName evidence="2">Egg protein</fullName>
    </submittedName>
</protein>
<name>A0A4Z2CKZ6_SCHJA</name>
<gene>
    <name evidence="2" type="ORF">EWB00_010160</name>
</gene>
<proteinExistence type="predicted"/>
<keyword evidence="1" id="KW-1133">Transmembrane helix</keyword>
<organism evidence="2 3">
    <name type="scientific">Schistosoma japonicum</name>
    <name type="common">Blood fluke</name>
    <dbReference type="NCBI Taxonomy" id="6182"/>
    <lineage>
        <taxon>Eukaryota</taxon>
        <taxon>Metazoa</taxon>
        <taxon>Spiralia</taxon>
        <taxon>Lophotrochozoa</taxon>
        <taxon>Platyhelminthes</taxon>
        <taxon>Trematoda</taxon>
        <taxon>Digenea</taxon>
        <taxon>Strigeidida</taxon>
        <taxon>Schistosomatoidea</taxon>
        <taxon>Schistosomatidae</taxon>
        <taxon>Schistosoma</taxon>
    </lineage>
</organism>
<evidence type="ECO:0000256" key="1">
    <source>
        <dbReference type="SAM" id="Phobius"/>
    </source>
</evidence>
<keyword evidence="1" id="KW-0812">Transmembrane</keyword>
<feature type="transmembrane region" description="Helical" evidence="1">
    <location>
        <begin position="12"/>
        <end position="31"/>
    </location>
</feature>
<reference evidence="2 3" key="1">
    <citation type="submission" date="2019-03" db="EMBL/GenBank/DDBJ databases">
        <title>An improved genome assembly of the fluke Schistosoma japonicum.</title>
        <authorList>
            <person name="Hu W."/>
            <person name="Luo F."/>
            <person name="Yin M."/>
            <person name="Mo X."/>
            <person name="Sun C."/>
            <person name="Wu Q."/>
            <person name="Zhu B."/>
            <person name="Xiang M."/>
            <person name="Wang J."/>
            <person name="Wang Y."/>
            <person name="Zhang T."/>
            <person name="Xu B."/>
            <person name="Zheng H."/>
            <person name="Feng Z."/>
        </authorList>
    </citation>
    <scope>NUCLEOTIDE SEQUENCE [LARGE SCALE GENOMIC DNA]</scope>
    <source>
        <strain evidence="2">HuSjv2</strain>
        <tissue evidence="2">Worms</tissue>
    </source>
</reference>
<dbReference type="EMBL" id="SKCS01000742">
    <property type="protein sequence ID" value="TNN04891.1"/>
    <property type="molecule type" value="Genomic_DNA"/>
</dbReference>
<comment type="caution">
    <text evidence="2">The sequence shown here is derived from an EMBL/GenBank/DDBJ whole genome shotgun (WGS) entry which is preliminary data.</text>
</comment>
<feature type="non-terminal residue" evidence="2">
    <location>
        <position position="192"/>
    </location>
</feature>
<sequence>MRAVMSIDLRQMSSLLYWFIPSIIYFNILFLDNSVAQVPYYFGWYSPILSDYVPAVHSINIRGNGVITRDIGFQVTVNQFTYKSVHASRTGLAFILFNDRSNDNRGRLIRILGEHSTQKNLTIKYSRNLFRMEWANALFCQSYSLAPISINASVKSDGDIEYEFRYWWRFLTQDCMITIEVSEGIYNGSADG</sequence>
<dbReference type="Proteomes" id="UP000311919">
    <property type="component" value="Unassembled WGS sequence"/>
</dbReference>
<keyword evidence="1" id="KW-0472">Membrane</keyword>
<dbReference type="AlphaFoldDB" id="A0A4Z2CKZ6"/>
<accession>A0A4Z2CKZ6</accession>
<evidence type="ECO:0000313" key="2">
    <source>
        <dbReference type="EMBL" id="TNN04891.1"/>
    </source>
</evidence>